<dbReference type="eggNOG" id="ENOG502QU2T">
    <property type="taxonomic scope" value="Eukaryota"/>
</dbReference>
<evidence type="ECO:0000259" key="2">
    <source>
        <dbReference type="Pfam" id="PF00248"/>
    </source>
</evidence>
<protein>
    <recommendedName>
        <fullName evidence="2">NADP-dependent oxidoreductase domain-containing protein</fullName>
    </recommendedName>
</protein>
<evidence type="ECO:0000313" key="3">
    <source>
        <dbReference type="EMBL" id="EME45350.1"/>
    </source>
</evidence>
<gene>
    <name evidence="3" type="ORF">DOTSEDRAFT_71172</name>
</gene>
<dbReference type="Gene3D" id="3.20.20.100">
    <property type="entry name" value="NADP-dependent oxidoreductase domain"/>
    <property type="match status" value="1"/>
</dbReference>
<accession>N1PSK5</accession>
<dbReference type="Pfam" id="PF00248">
    <property type="entry name" value="Aldo_ket_red"/>
    <property type="match status" value="1"/>
</dbReference>
<dbReference type="EMBL" id="KB446538">
    <property type="protein sequence ID" value="EME45350.1"/>
    <property type="molecule type" value="Genomic_DNA"/>
</dbReference>
<dbReference type="HOGENOM" id="CLU_023205_1_1_1"/>
<dbReference type="PANTHER" id="PTHR43364:SF4">
    <property type="entry name" value="NAD(P)-LINKED OXIDOREDUCTASE SUPERFAMILY PROTEIN"/>
    <property type="match status" value="1"/>
</dbReference>
<dbReference type="OMA" id="VGICEAK"/>
<dbReference type="AlphaFoldDB" id="N1PSK5"/>
<dbReference type="SUPFAM" id="SSF51430">
    <property type="entry name" value="NAD(P)-linked oxidoreductase"/>
    <property type="match status" value="1"/>
</dbReference>
<dbReference type="InterPro" id="IPR018170">
    <property type="entry name" value="Aldo/ket_reductase_CS"/>
</dbReference>
<organism evidence="3 4">
    <name type="scientific">Dothistroma septosporum (strain NZE10 / CBS 128990)</name>
    <name type="common">Red band needle blight fungus</name>
    <name type="synonym">Mycosphaerella pini</name>
    <dbReference type="NCBI Taxonomy" id="675120"/>
    <lineage>
        <taxon>Eukaryota</taxon>
        <taxon>Fungi</taxon>
        <taxon>Dikarya</taxon>
        <taxon>Ascomycota</taxon>
        <taxon>Pezizomycotina</taxon>
        <taxon>Dothideomycetes</taxon>
        <taxon>Dothideomycetidae</taxon>
        <taxon>Mycosphaerellales</taxon>
        <taxon>Mycosphaerellaceae</taxon>
        <taxon>Dothistroma</taxon>
    </lineage>
</organism>
<reference evidence="4" key="1">
    <citation type="journal article" date="2012" name="PLoS Genet.">
        <title>The genomes of the fungal plant pathogens Cladosporium fulvum and Dothistroma septosporum reveal adaptation to different hosts and lifestyles but also signatures of common ancestry.</title>
        <authorList>
            <person name="de Wit P.J.G.M."/>
            <person name="van der Burgt A."/>
            <person name="Oekmen B."/>
            <person name="Stergiopoulos I."/>
            <person name="Abd-Elsalam K.A."/>
            <person name="Aerts A.L."/>
            <person name="Bahkali A.H."/>
            <person name="Beenen H.G."/>
            <person name="Chettri P."/>
            <person name="Cox M.P."/>
            <person name="Datema E."/>
            <person name="de Vries R.P."/>
            <person name="Dhillon B."/>
            <person name="Ganley A.R."/>
            <person name="Griffiths S.A."/>
            <person name="Guo Y."/>
            <person name="Hamelin R.C."/>
            <person name="Henrissat B."/>
            <person name="Kabir M.S."/>
            <person name="Jashni M.K."/>
            <person name="Kema G."/>
            <person name="Klaubauf S."/>
            <person name="Lapidus A."/>
            <person name="Levasseur A."/>
            <person name="Lindquist E."/>
            <person name="Mehrabi R."/>
            <person name="Ohm R.A."/>
            <person name="Owen T.J."/>
            <person name="Salamov A."/>
            <person name="Schwelm A."/>
            <person name="Schijlen E."/>
            <person name="Sun H."/>
            <person name="van den Burg H.A."/>
            <person name="van Ham R.C.H.J."/>
            <person name="Zhang S."/>
            <person name="Goodwin S.B."/>
            <person name="Grigoriev I.V."/>
            <person name="Collemare J."/>
            <person name="Bradshaw R.E."/>
        </authorList>
    </citation>
    <scope>NUCLEOTIDE SEQUENCE [LARGE SCALE GENOMIC DNA]</scope>
    <source>
        <strain evidence="4">NZE10 / CBS 128990</strain>
    </source>
</reference>
<dbReference type="GO" id="GO:0016491">
    <property type="term" value="F:oxidoreductase activity"/>
    <property type="evidence" value="ECO:0007669"/>
    <property type="project" value="UniProtKB-KW"/>
</dbReference>
<dbReference type="InterPro" id="IPR036812">
    <property type="entry name" value="NAD(P)_OxRdtase_dom_sf"/>
</dbReference>
<sequence>MPSTTIPAELVSEQESKIRIVFGAMTFGKEGAEQARVHDLSTACSMLDIFQKIGHNEVDTSRQYGDGASEEMLHGLRWQERGLQVSTKMYPTGALQFGPEGWDKTLRHTSEGIQETVPKSLKALKTHQVDIWYLHGPDRTVTFEETMRAVNDIYQLGFFKRLGLSNYMAWEVARICGICKANNYKQPDVYQGIYNALHRAVEPELFPCLRHYGIAFYAYNPLAGGYLTDRYHRKTKHGNIEDGARFDASRWQGRMYRSKYWNDEYFSALDILRPVARANGLTEAEAALRWMMHHSQLDSKHGDAIVTGASSVKQLEQNLLDLEKGPLPKEVVLALNDGWAGCKAISFKYWH</sequence>
<dbReference type="InterPro" id="IPR050523">
    <property type="entry name" value="AKR_Detox_Biosynth"/>
</dbReference>
<dbReference type="InterPro" id="IPR023210">
    <property type="entry name" value="NADP_OxRdtase_dom"/>
</dbReference>
<dbReference type="Proteomes" id="UP000016933">
    <property type="component" value="Unassembled WGS sequence"/>
</dbReference>
<dbReference type="STRING" id="675120.N1PSK5"/>
<evidence type="ECO:0000256" key="1">
    <source>
        <dbReference type="ARBA" id="ARBA00023002"/>
    </source>
</evidence>
<evidence type="ECO:0000313" key="4">
    <source>
        <dbReference type="Proteomes" id="UP000016933"/>
    </source>
</evidence>
<keyword evidence="4" id="KW-1185">Reference proteome</keyword>
<dbReference type="OrthoDB" id="2310150at2759"/>
<keyword evidence="1" id="KW-0560">Oxidoreductase</keyword>
<proteinExistence type="predicted"/>
<name>N1PSK5_DOTSN</name>
<reference evidence="3 4" key="2">
    <citation type="journal article" date="2012" name="PLoS Pathog.">
        <title>Diverse lifestyles and strategies of plant pathogenesis encoded in the genomes of eighteen Dothideomycetes fungi.</title>
        <authorList>
            <person name="Ohm R.A."/>
            <person name="Feau N."/>
            <person name="Henrissat B."/>
            <person name="Schoch C.L."/>
            <person name="Horwitz B.A."/>
            <person name="Barry K.W."/>
            <person name="Condon B.J."/>
            <person name="Copeland A.C."/>
            <person name="Dhillon B."/>
            <person name="Glaser F."/>
            <person name="Hesse C.N."/>
            <person name="Kosti I."/>
            <person name="LaButti K."/>
            <person name="Lindquist E.A."/>
            <person name="Lucas S."/>
            <person name="Salamov A.A."/>
            <person name="Bradshaw R.E."/>
            <person name="Ciuffetti L."/>
            <person name="Hamelin R.C."/>
            <person name="Kema G.H.J."/>
            <person name="Lawrence C."/>
            <person name="Scott J.A."/>
            <person name="Spatafora J.W."/>
            <person name="Turgeon B.G."/>
            <person name="de Wit P.J.G.M."/>
            <person name="Zhong S."/>
            <person name="Goodwin S.B."/>
            <person name="Grigoriev I.V."/>
        </authorList>
    </citation>
    <scope>NUCLEOTIDE SEQUENCE [LARGE SCALE GENOMIC DNA]</scope>
    <source>
        <strain evidence="4">NZE10 / CBS 128990</strain>
    </source>
</reference>
<feature type="domain" description="NADP-dependent oxidoreductase" evidence="2">
    <location>
        <begin position="19"/>
        <end position="334"/>
    </location>
</feature>
<dbReference type="PROSITE" id="PS00062">
    <property type="entry name" value="ALDOKETO_REDUCTASE_2"/>
    <property type="match status" value="1"/>
</dbReference>
<dbReference type="PANTHER" id="PTHR43364">
    <property type="entry name" value="NADH-SPECIFIC METHYLGLYOXAL REDUCTASE-RELATED"/>
    <property type="match status" value="1"/>
</dbReference>
<dbReference type="CDD" id="cd19075">
    <property type="entry name" value="AKR_AKR7A1-5"/>
    <property type="match status" value="1"/>
</dbReference>